<evidence type="ECO:0000256" key="1">
    <source>
        <dbReference type="SAM" id="Phobius"/>
    </source>
</evidence>
<accession>A0A3M2L7F2</accession>
<name>A0A3M2L7F2_9NOCA</name>
<dbReference type="OrthoDB" id="3574450at2"/>
<sequence length="140" mass="15377">MEQQRENRMIKWAGVILTFIGAGHLTVGLLLSSASFGDWLSLQLWGHWWEDTTSANAFWANPAGFGLPLTLVGLLVVWMNRRGVVPPEFLAWTVLTWGTVCAVIVEPTPAPLVVAAAILLLRGIRSTAFENRSPFHVPTA</sequence>
<protein>
    <submittedName>
        <fullName evidence="2">Uncharacterized protein</fullName>
    </submittedName>
</protein>
<feature type="transmembrane region" description="Helical" evidence="1">
    <location>
        <begin position="12"/>
        <end position="37"/>
    </location>
</feature>
<dbReference type="InterPro" id="IPR045590">
    <property type="entry name" value="DUF6463"/>
</dbReference>
<reference evidence="2 3" key="1">
    <citation type="submission" date="2018-10" db="EMBL/GenBank/DDBJ databases">
        <title>Isolation from cow dung.</title>
        <authorList>
            <person name="Ling L."/>
        </authorList>
    </citation>
    <scope>NUCLEOTIDE SEQUENCE [LARGE SCALE GENOMIC DNA]</scope>
    <source>
        <strain evidence="2 3">NEAU-LL90</strain>
    </source>
</reference>
<feature type="transmembrane region" description="Helical" evidence="1">
    <location>
        <begin position="57"/>
        <end position="77"/>
    </location>
</feature>
<keyword evidence="3" id="KW-1185">Reference proteome</keyword>
<keyword evidence="1" id="KW-1133">Transmembrane helix</keyword>
<organism evidence="2 3">
    <name type="scientific">Nocardia stercoris</name>
    <dbReference type="NCBI Taxonomy" id="2483361"/>
    <lineage>
        <taxon>Bacteria</taxon>
        <taxon>Bacillati</taxon>
        <taxon>Actinomycetota</taxon>
        <taxon>Actinomycetes</taxon>
        <taxon>Mycobacteriales</taxon>
        <taxon>Nocardiaceae</taxon>
        <taxon>Nocardia</taxon>
    </lineage>
</organism>
<dbReference type="Proteomes" id="UP000279275">
    <property type="component" value="Unassembled WGS sequence"/>
</dbReference>
<dbReference type="AlphaFoldDB" id="A0A3M2L7F2"/>
<keyword evidence="1" id="KW-0472">Membrane</keyword>
<proteinExistence type="predicted"/>
<dbReference type="EMBL" id="RFFH01000004">
    <property type="protein sequence ID" value="RMI32650.1"/>
    <property type="molecule type" value="Genomic_DNA"/>
</dbReference>
<gene>
    <name evidence="2" type="ORF">EBN03_11810</name>
</gene>
<evidence type="ECO:0000313" key="3">
    <source>
        <dbReference type="Proteomes" id="UP000279275"/>
    </source>
</evidence>
<keyword evidence="1" id="KW-0812">Transmembrane</keyword>
<dbReference type="Pfam" id="PF20064">
    <property type="entry name" value="DUF6463"/>
    <property type="match status" value="1"/>
</dbReference>
<comment type="caution">
    <text evidence="2">The sequence shown here is derived from an EMBL/GenBank/DDBJ whole genome shotgun (WGS) entry which is preliminary data.</text>
</comment>
<evidence type="ECO:0000313" key="2">
    <source>
        <dbReference type="EMBL" id="RMI32650.1"/>
    </source>
</evidence>
<dbReference type="RefSeq" id="WP_122188034.1">
    <property type="nucleotide sequence ID" value="NZ_RFFH01000004.1"/>
</dbReference>